<sequence length="194" mass="21623">MVEATCFPGTHAVLPEVENRLDRAFQIFWEKLEALLFPTDPEAVPETGLHAHPHQVKREEAQTPPASKHPGGWRQRDNHKQREIIDQPGGNTSTPTALQNKRTIARTHISPSSCQLDSGDPTPGDQTHNPVRSSANYMYHKPSMPPLQLAQLGQISDTLPEHYSNLTCPHSCRTLGLTPGLLWQNLVWLQRGIG</sequence>
<dbReference type="EMBL" id="OW240912">
    <property type="protein sequence ID" value="CAH2223568.1"/>
    <property type="molecule type" value="Genomic_DNA"/>
</dbReference>
<gene>
    <name evidence="2" type="ORF">PECUL_23A029786</name>
</gene>
<reference evidence="2" key="1">
    <citation type="submission" date="2022-03" db="EMBL/GenBank/DDBJ databases">
        <authorList>
            <person name="Alioto T."/>
            <person name="Alioto T."/>
            <person name="Gomez Garrido J."/>
        </authorList>
    </citation>
    <scope>NUCLEOTIDE SEQUENCE</scope>
</reference>
<proteinExistence type="predicted"/>
<name>A0AAD1VPX5_PELCU</name>
<accession>A0AAD1VPX5</accession>
<evidence type="ECO:0000313" key="2">
    <source>
        <dbReference type="EMBL" id="CAH2223568.1"/>
    </source>
</evidence>
<feature type="compositionally biased region" description="Basic and acidic residues" evidence="1">
    <location>
        <begin position="74"/>
        <end position="85"/>
    </location>
</feature>
<dbReference type="AlphaFoldDB" id="A0AAD1VPX5"/>
<feature type="region of interest" description="Disordered" evidence="1">
    <location>
        <begin position="54"/>
        <end position="132"/>
    </location>
</feature>
<organism evidence="2 3">
    <name type="scientific">Pelobates cultripes</name>
    <name type="common">Western spadefoot toad</name>
    <dbReference type="NCBI Taxonomy" id="61616"/>
    <lineage>
        <taxon>Eukaryota</taxon>
        <taxon>Metazoa</taxon>
        <taxon>Chordata</taxon>
        <taxon>Craniata</taxon>
        <taxon>Vertebrata</taxon>
        <taxon>Euteleostomi</taxon>
        <taxon>Amphibia</taxon>
        <taxon>Batrachia</taxon>
        <taxon>Anura</taxon>
        <taxon>Pelobatoidea</taxon>
        <taxon>Pelobatidae</taxon>
        <taxon>Pelobates</taxon>
    </lineage>
</organism>
<protein>
    <submittedName>
        <fullName evidence="2">Uncharacterized protein</fullName>
    </submittedName>
</protein>
<evidence type="ECO:0000313" key="3">
    <source>
        <dbReference type="Proteomes" id="UP001295444"/>
    </source>
</evidence>
<feature type="compositionally biased region" description="Polar residues" evidence="1">
    <location>
        <begin position="89"/>
        <end position="102"/>
    </location>
</feature>
<keyword evidence="3" id="KW-1185">Reference proteome</keyword>
<evidence type="ECO:0000256" key="1">
    <source>
        <dbReference type="SAM" id="MobiDB-lite"/>
    </source>
</evidence>
<dbReference type="Proteomes" id="UP001295444">
    <property type="component" value="Chromosome 01"/>
</dbReference>